<accession>A0A1F7G8M0</accession>
<dbReference type="Pfam" id="PF00535">
    <property type="entry name" value="Glycos_transf_2"/>
    <property type="match status" value="1"/>
</dbReference>
<dbReference type="EMBL" id="MFZG01000039">
    <property type="protein sequence ID" value="OGK15264.1"/>
    <property type="molecule type" value="Genomic_DNA"/>
</dbReference>
<dbReference type="GO" id="GO:0016757">
    <property type="term" value="F:glycosyltransferase activity"/>
    <property type="evidence" value="ECO:0007669"/>
    <property type="project" value="UniProtKB-KW"/>
</dbReference>
<dbReference type="PANTHER" id="PTHR48090">
    <property type="entry name" value="UNDECAPRENYL-PHOSPHATE 4-DEOXY-4-FORMAMIDO-L-ARABINOSE TRANSFERASE-RELATED"/>
    <property type="match status" value="1"/>
</dbReference>
<gene>
    <name evidence="11" type="ORF">A2774_02455</name>
</gene>
<reference evidence="11 12" key="1">
    <citation type="journal article" date="2016" name="Nat. Commun.">
        <title>Thousands of microbial genomes shed light on interconnected biogeochemical processes in an aquifer system.</title>
        <authorList>
            <person name="Anantharaman K."/>
            <person name="Brown C.T."/>
            <person name="Hug L.A."/>
            <person name="Sharon I."/>
            <person name="Castelle C.J."/>
            <person name="Probst A.J."/>
            <person name="Thomas B.C."/>
            <person name="Singh A."/>
            <person name="Wilkins M.J."/>
            <person name="Karaoz U."/>
            <person name="Brodie E.L."/>
            <person name="Williams K.H."/>
            <person name="Hubbard S.S."/>
            <person name="Banfield J.F."/>
        </authorList>
    </citation>
    <scope>NUCLEOTIDE SEQUENCE [LARGE SCALE GENOMIC DNA]</scope>
</reference>
<dbReference type="CDD" id="cd04187">
    <property type="entry name" value="DPM1_like_bac"/>
    <property type="match status" value="1"/>
</dbReference>
<comment type="similarity">
    <text evidence="8">Belongs to the glycosyltransferase 2 family. GtrB subfamily.</text>
</comment>
<dbReference type="FunFam" id="3.90.550.10:FF:000079">
    <property type="entry name" value="Probable glycosyl transferase"/>
    <property type="match status" value="1"/>
</dbReference>
<feature type="transmembrane region" description="Helical" evidence="9">
    <location>
        <begin position="268"/>
        <end position="290"/>
    </location>
</feature>
<keyword evidence="6 9" id="KW-1133">Transmembrane helix</keyword>
<dbReference type="PANTHER" id="PTHR48090:SF1">
    <property type="entry name" value="PROPHAGE BACTOPRENOL GLUCOSYL TRANSFERASE HOMOLOG"/>
    <property type="match status" value="1"/>
</dbReference>
<keyword evidence="4" id="KW-0808">Transferase</keyword>
<name>A0A1F7G8M0_9BACT</name>
<dbReference type="InterPro" id="IPR029044">
    <property type="entry name" value="Nucleotide-diphossugar_trans"/>
</dbReference>
<dbReference type="SUPFAM" id="SSF53448">
    <property type="entry name" value="Nucleotide-diphospho-sugar transferases"/>
    <property type="match status" value="1"/>
</dbReference>
<keyword evidence="2" id="KW-1003">Cell membrane</keyword>
<keyword evidence="7 9" id="KW-0472">Membrane</keyword>
<dbReference type="InterPro" id="IPR001173">
    <property type="entry name" value="Glyco_trans_2-like"/>
</dbReference>
<keyword evidence="5 9" id="KW-0812">Transmembrane</keyword>
<feature type="transmembrane region" description="Helical" evidence="9">
    <location>
        <begin position="230"/>
        <end position="248"/>
    </location>
</feature>
<evidence type="ECO:0000256" key="7">
    <source>
        <dbReference type="ARBA" id="ARBA00023136"/>
    </source>
</evidence>
<feature type="domain" description="Glycosyltransferase 2-like" evidence="10">
    <location>
        <begin position="8"/>
        <end position="167"/>
    </location>
</feature>
<evidence type="ECO:0000256" key="8">
    <source>
        <dbReference type="ARBA" id="ARBA00038152"/>
    </source>
</evidence>
<evidence type="ECO:0000256" key="5">
    <source>
        <dbReference type="ARBA" id="ARBA00022692"/>
    </source>
</evidence>
<evidence type="ECO:0000256" key="1">
    <source>
        <dbReference type="ARBA" id="ARBA00004651"/>
    </source>
</evidence>
<evidence type="ECO:0000256" key="3">
    <source>
        <dbReference type="ARBA" id="ARBA00022676"/>
    </source>
</evidence>
<evidence type="ECO:0000313" key="11">
    <source>
        <dbReference type="EMBL" id="OGK15264.1"/>
    </source>
</evidence>
<dbReference type="InterPro" id="IPR050256">
    <property type="entry name" value="Glycosyltransferase_2"/>
</dbReference>
<comment type="subcellular location">
    <subcellularLocation>
        <location evidence="1">Cell membrane</location>
        <topology evidence="1">Multi-pass membrane protein</topology>
    </subcellularLocation>
</comment>
<evidence type="ECO:0000256" key="9">
    <source>
        <dbReference type="SAM" id="Phobius"/>
    </source>
</evidence>
<proteinExistence type="inferred from homology"/>
<keyword evidence="3" id="KW-0328">Glycosyltransferase</keyword>
<evidence type="ECO:0000313" key="12">
    <source>
        <dbReference type="Proteomes" id="UP000177208"/>
    </source>
</evidence>
<evidence type="ECO:0000256" key="4">
    <source>
        <dbReference type="ARBA" id="ARBA00022679"/>
    </source>
</evidence>
<organism evidence="11 12">
    <name type="scientific">Candidatus Roizmanbacteria bacterium RIFCSPHIGHO2_01_FULL_39_12c</name>
    <dbReference type="NCBI Taxonomy" id="1802031"/>
    <lineage>
        <taxon>Bacteria</taxon>
        <taxon>Candidatus Roizmaniibacteriota</taxon>
    </lineage>
</organism>
<dbReference type="Gene3D" id="3.90.550.10">
    <property type="entry name" value="Spore Coat Polysaccharide Biosynthesis Protein SpsA, Chain A"/>
    <property type="match status" value="1"/>
</dbReference>
<evidence type="ECO:0000256" key="6">
    <source>
        <dbReference type="ARBA" id="ARBA00022989"/>
    </source>
</evidence>
<evidence type="ECO:0000259" key="10">
    <source>
        <dbReference type="Pfam" id="PF00535"/>
    </source>
</evidence>
<sequence length="311" mass="35590">MANFFLVSIVIPVFNEENNIGPLFDELQQALKPYKYEIIFVDDGSTDKTAGNVKKLTSKHSQVKLISFQRNFGHQMALTAGYEHSTGDCVISLDADLQDPPEIVPQMLDKWQQGAKIVYAKREKRDVDDPLKRVTAVLFYKYINLMSDSPVPNDVGDYRLIDRSVVDYLNALPEHSRFLRGLTAWGGFPTDYVFFRREKRHTGQTHYTFSKMVNFALEGITSFSTKPLRLAIYLGFLTSGFSILVIIFKSVQHFIFNQGDWLPGWASLFFSIVFLGGVQLITIGIIGEYVGKIYQEVQNRPKYLIKERINF</sequence>
<evidence type="ECO:0000256" key="2">
    <source>
        <dbReference type="ARBA" id="ARBA00022475"/>
    </source>
</evidence>
<dbReference type="Proteomes" id="UP000177208">
    <property type="component" value="Unassembled WGS sequence"/>
</dbReference>
<dbReference type="AlphaFoldDB" id="A0A1F7G8M0"/>
<protein>
    <recommendedName>
        <fullName evidence="10">Glycosyltransferase 2-like domain-containing protein</fullName>
    </recommendedName>
</protein>
<dbReference type="GO" id="GO:0005886">
    <property type="term" value="C:plasma membrane"/>
    <property type="evidence" value="ECO:0007669"/>
    <property type="project" value="UniProtKB-SubCell"/>
</dbReference>
<comment type="caution">
    <text evidence="11">The sequence shown here is derived from an EMBL/GenBank/DDBJ whole genome shotgun (WGS) entry which is preliminary data.</text>
</comment>